<evidence type="ECO:0000256" key="4">
    <source>
        <dbReference type="ARBA" id="ARBA00012622"/>
    </source>
</evidence>
<evidence type="ECO:0000256" key="16">
    <source>
        <dbReference type="ARBA" id="ARBA00047415"/>
    </source>
</evidence>
<evidence type="ECO:0000256" key="7">
    <source>
        <dbReference type="ARBA" id="ARBA00022694"/>
    </source>
</evidence>
<keyword evidence="8 17" id="KW-0479">Metal-binding</keyword>
<gene>
    <name evidence="17" type="primary">queH</name>
    <name evidence="18" type="ORF">HYY20_06745</name>
</gene>
<evidence type="ECO:0000256" key="15">
    <source>
        <dbReference type="ARBA" id="ARBA00031446"/>
    </source>
</evidence>
<comment type="catalytic activity">
    <reaction evidence="16 17">
        <text>epoxyqueuosine(34) in tRNA + AH2 = queuosine(34) in tRNA + A + H2O</text>
        <dbReference type="Rhea" id="RHEA:32159"/>
        <dbReference type="Rhea" id="RHEA-COMP:18571"/>
        <dbReference type="Rhea" id="RHEA-COMP:18582"/>
        <dbReference type="ChEBI" id="CHEBI:13193"/>
        <dbReference type="ChEBI" id="CHEBI:15377"/>
        <dbReference type="ChEBI" id="CHEBI:17499"/>
        <dbReference type="ChEBI" id="CHEBI:194431"/>
        <dbReference type="ChEBI" id="CHEBI:194443"/>
        <dbReference type="EC" id="1.17.99.6"/>
    </reaction>
</comment>
<feature type="binding site" evidence="17">
    <location>
        <position position="94"/>
    </location>
    <ligand>
        <name>[4Fe-4S] cluster</name>
        <dbReference type="ChEBI" id="CHEBI:49883"/>
    </ligand>
</feature>
<keyword evidence="13 17" id="KW-1015">Disulfide bond</keyword>
<keyword evidence="11 17" id="KW-0408">Iron</keyword>
<evidence type="ECO:0000256" key="14">
    <source>
        <dbReference type="ARBA" id="ARBA00023284"/>
    </source>
</evidence>
<evidence type="ECO:0000313" key="18">
    <source>
        <dbReference type="EMBL" id="MBI2876561.1"/>
    </source>
</evidence>
<evidence type="ECO:0000256" key="2">
    <source>
        <dbReference type="ARBA" id="ARBA00004691"/>
    </source>
</evidence>
<evidence type="ECO:0000256" key="6">
    <source>
        <dbReference type="ARBA" id="ARBA00022485"/>
    </source>
</evidence>
<comment type="function">
    <text evidence="1 17">Catalyzes the conversion of epoxyqueuosine (oQ) to queuosine (Q), which is a hypermodified base found in the wobble positions of tRNA(Asp), tRNA(Asn), tRNA(His) and tRNA(Tyr).</text>
</comment>
<dbReference type="HAMAP" id="MF_02089">
    <property type="entry name" value="QueH"/>
    <property type="match status" value="1"/>
</dbReference>
<feature type="binding site" evidence="17">
    <location>
        <position position="97"/>
    </location>
    <ligand>
        <name>[4Fe-4S] cluster</name>
        <dbReference type="ChEBI" id="CHEBI:49883"/>
    </ligand>
</feature>
<reference evidence="18" key="1">
    <citation type="submission" date="2020-07" db="EMBL/GenBank/DDBJ databases">
        <title>Huge and variable diversity of episymbiotic CPR bacteria and DPANN archaea in groundwater ecosystems.</title>
        <authorList>
            <person name="He C.Y."/>
            <person name="Keren R."/>
            <person name="Whittaker M."/>
            <person name="Farag I.F."/>
            <person name="Doudna J."/>
            <person name="Cate J.H.D."/>
            <person name="Banfield J.F."/>
        </authorList>
    </citation>
    <scope>NUCLEOTIDE SEQUENCE</scope>
    <source>
        <strain evidence="18">NC_groundwater_672_Ag_B-0.1um_62_36</strain>
    </source>
</reference>
<dbReference type="Proteomes" id="UP000769766">
    <property type="component" value="Unassembled WGS sequence"/>
</dbReference>
<comment type="pathway">
    <text evidence="2 17">tRNA modification; tRNA-queuosine biosynthesis.</text>
</comment>
<evidence type="ECO:0000256" key="13">
    <source>
        <dbReference type="ARBA" id="ARBA00023157"/>
    </source>
</evidence>
<keyword evidence="9 17" id="KW-0671">Queuosine biosynthesis</keyword>
<evidence type="ECO:0000256" key="9">
    <source>
        <dbReference type="ARBA" id="ARBA00022785"/>
    </source>
</evidence>
<dbReference type="GO" id="GO:0046872">
    <property type="term" value="F:metal ion binding"/>
    <property type="evidence" value="ECO:0007669"/>
    <property type="project" value="UniProtKB-KW"/>
</dbReference>
<feature type="binding site" evidence="17">
    <location>
        <position position="20"/>
    </location>
    <ligand>
        <name>[4Fe-4S] cluster</name>
        <dbReference type="ChEBI" id="CHEBI:49883"/>
    </ligand>
</feature>
<dbReference type="EC" id="1.17.99.6" evidence="4 17"/>
<dbReference type="Pfam" id="PF02677">
    <property type="entry name" value="QueH"/>
    <property type="match status" value="1"/>
</dbReference>
<dbReference type="AlphaFoldDB" id="A0A932CPA7"/>
<evidence type="ECO:0000313" key="19">
    <source>
        <dbReference type="Proteomes" id="UP000769766"/>
    </source>
</evidence>
<dbReference type="EMBL" id="JACPRF010000205">
    <property type="protein sequence ID" value="MBI2876561.1"/>
    <property type="molecule type" value="Genomic_DNA"/>
</dbReference>
<dbReference type="InterPro" id="IPR003828">
    <property type="entry name" value="QueH"/>
</dbReference>
<sequence length="191" mass="22771">MGEWQPVVQTAKSVLLHVCCANCLLVPWRQLQEDGVAVRGYFDNPNIHPYQEYQRRRECLQGLARQISLDLLWTQEYAMEDFLRQVAFREKERCRHCYRMRLEATVRRAHSEGVEVFSTTLLYSKYQAHALIREIGEALAIEYRIPFLYRDWRVGWAEGVRRSRELGLYRQKYCGCIYSEKERYARRPAAV</sequence>
<evidence type="ECO:0000256" key="1">
    <source>
        <dbReference type="ARBA" id="ARBA00002268"/>
    </source>
</evidence>
<dbReference type="PANTHER" id="PTHR36701:SF1">
    <property type="entry name" value="EPOXYQUEUOSINE REDUCTASE QUEH"/>
    <property type="match status" value="1"/>
</dbReference>
<dbReference type="PANTHER" id="PTHR36701">
    <property type="entry name" value="EPOXYQUEUOSINE REDUCTASE QUEH"/>
    <property type="match status" value="1"/>
</dbReference>
<keyword evidence="12 17" id="KW-0411">Iron-sulfur</keyword>
<dbReference type="GO" id="GO:0052693">
    <property type="term" value="F:epoxyqueuosine reductase activity"/>
    <property type="evidence" value="ECO:0007669"/>
    <property type="project" value="UniProtKB-UniRule"/>
</dbReference>
<dbReference type="GO" id="GO:0051539">
    <property type="term" value="F:4 iron, 4 sulfur cluster binding"/>
    <property type="evidence" value="ECO:0007669"/>
    <property type="project" value="UniProtKB-UniRule"/>
</dbReference>
<proteinExistence type="inferred from homology"/>
<comment type="similarity">
    <text evidence="3 17">Belongs to the QueH family.</text>
</comment>
<feature type="binding site" evidence="17">
    <location>
        <position position="19"/>
    </location>
    <ligand>
        <name>[4Fe-4S] cluster</name>
        <dbReference type="ChEBI" id="CHEBI:49883"/>
    </ligand>
</feature>
<keyword evidence="10 17" id="KW-0560">Oxidoreductase</keyword>
<keyword evidence="14 17" id="KW-0676">Redox-active center</keyword>
<protein>
    <recommendedName>
        <fullName evidence="5 17">Epoxyqueuosine reductase QueH</fullName>
        <ecNumber evidence="4 17">1.17.99.6</ecNumber>
    </recommendedName>
    <alternativeName>
        <fullName evidence="15 17">Queuosine biosynthesis protein QueH</fullName>
    </alternativeName>
</protein>
<name>A0A932CPA7_UNCTE</name>
<evidence type="ECO:0000256" key="3">
    <source>
        <dbReference type="ARBA" id="ARBA00008207"/>
    </source>
</evidence>
<feature type="disulfide bond" description="Redox-active" evidence="17">
    <location>
        <begin position="174"/>
        <end position="176"/>
    </location>
</feature>
<organism evidence="18 19">
    <name type="scientific">Tectimicrobiota bacterium</name>
    <dbReference type="NCBI Taxonomy" id="2528274"/>
    <lineage>
        <taxon>Bacteria</taxon>
        <taxon>Pseudomonadati</taxon>
        <taxon>Nitrospinota/Tectimicrobiota group</taxon>
        <taxon>Candidatus Tectimicrobiota</taxon>
    </lineage>
</organism>
<evidence type="ECO:0000256" key="12">
    <source>
        <dbReference type="ARBA" id="ARBA00023014"/>
    </source>
</evidence>
<keyword evidence="6 17" id="KW-0004">4Fe-4S</keyword>
<keyword evidence="7 17" id="KW-0819">tRNA processing</keyword>
<dbReference type="GO" id="GO:0008616">
    <property type="term" value="P:tRNA queuosine(34) biosynthetic process"/>
    <property type="evidence" value="ECO:0007669"/>
    <property type="project" value="UniProtKB-UniRule"/>
</dbReference>
<evidence type="ECO:0000256" key="17">
    <source>
        <dbReference type="HAMAP-Rule" id="MF_02089"/>
    </source>
</evidence>
<evidence type="ECO:0000256" key="5">
    <source>
        <dbReference type="ARBA" id="ARBA00016895"/>
    </source>
</evidence>
<evidence type="ECO:0000256" key="11">
    <source>
        <dbReference type="ARBA" id="ARBA00023004"/>
    </source>
</evidence>
<evidence type="ECO:0000256" key="10">
    <source>
        <dbReference type="ARBA" id="ARBA00023002"/>
    </source>
</evidence>
<comment type="caution">
    <text evidence="18">The sequence shown here is derived from an EMBL/GenBank/DDBJ whole genome shotgun (WGS) entry which is preliminary data.</text>
</comment>
<evidence type="ECO:0000256" key="8">
    <source>
        <dbReference type="ARBA" id="ARBA00022723"/>
    </source>
</evidence>
<accession>A0A932CPA7</accession>